<accession>A0A8J1LVC7</accession>
<keyword evidence="3" id="KW-1185">Reference proteome</keyword>
<evidence type="ECO:0000313" key="4">
    <source>
        <dbReference type="RefSeq" id="XP_041433492.1"/>
    </source>
</evidence>
<dbReference type="InterPro" id="IPR013783">
    <property type="entry name" value="Ig-like_fold"/>
</dbReference>
<feature type="transmembrane region" description="Helical" evidence="2">
    <location>
        <begin position="51"/>
        <end position="72"/>
    </location>
</feature>
<keyword evidence="2" id="KW-0472">Membrane</keyword>
<dbReference type="RefSeq" id="XP_041433492.1">
    <property type="nucleotide sequence ID" value="XM_041577558.1"/>
</dbReference>
<keyword evidence="2" id="KW-0812">Transmembrane</keyword>
<protein>
    <submittedName>
        <fullName evidence="4">Uncharacterized protein LOC121398373</fullName>
    </submittedName>
</protein>
<evidence type="ECO:0000256" key="1">
    <source>
        <dbReference type="SAM" id="MobiDB-lite"/>
    </source>
</evidence>
<keyword evidence="2" id="KW-1133">Transmembrane helix</keyword>
<feature type="compositionally biased region" description="Acidic residues" evidence="1">
    <location>
        <begin position="299"/>
        <end position="314"/>
    </location>
</feature>
<proteinExistence type="predicted"/>
<feature type="compositionally biased region" description="Basic and acidic residues" evidence="1">
    <location>
        <begin position="315"/>
        <end position="326"/>
    </location>
</feature>
<dbReference type="InterPro" id="IPR036179">
    <property type="entry name" value="Ig-like_dom_sf"/>
</dbReference>
<evidence type="ECO:0000313" key="3">
    <source>
        <dbReference type="Proteomes" id="UP000186698"/>
    </source>
</evidence>
<feature type="region of interest" description="Disordered" evidence="1">
    <location>
        <begin position="273"/>
        <end position="413"/>
    </location>
</feature>
<dbReference type="Proteomes" id="UP000186698">
    <property type="component" value="Chromosome 9_10L"/>
</dbReference>
<sequence length="413" mass="46799">MQEDLKRNIYRLQRSKLDKIHRLDHFSGSITRRTQKKREICAAVMAPRYNYFIYILIIIGMLIQSCNCAPAMQIRNFKVLQTHLTLKPGTRRLVPCKFLPVHPLDMTKVKLEWGKLSLEEGRYTPIIQLNSEGIRRNPEIGHRFGLFVPLVKKGNCTLIIDPVDAKDTGVYEVWMALDGSLHEAYPKTTITISDQKQASGASRANVKPTVMATSIMSTTAASNQTDFFVMLLDHKHGRTTIIVVIAVLSFLSVAALITTVMCCIYFLDDDDDDDDDESTDVEAPKEDTPKAAQWKDSVQIEDETTTDSQSETEEEKSMKDSVHIEDETTTDSQSETEEEKSMKDSVHIEDETTSDRSKEEEEAKFTSAESESDKSDDLESDKSDDWETYKSEKSASEYERETSSEEESSEKLG</sequence>
<reference evidence="4" key="1">
    <citation type="submission" date="2025-08" db="UniProtKB">
        <authorList>
            <consortium name="RefSeq"/>
        </authorList>
    </citation>
    <scope>IDENTIFICATION</scope>
    <source>
        <strain evidence="4">J_2021</strain>
        <tissue evidence="4">Erythrocytes</tissue>
    </source>
</reference>
<dbReference type="OrthoDB" id="9948388at2759"/>
<organism evidence="3 4">
    <name type="scientific">Xenopus laevis</name>
    <name type="common">African clawed frog</name>
    <dbReference type="NCBI Taxonomy" id="8355"/>
    <lineage>
        <taxon>Eukaryota</taxon>
        <taxon>Metazoa</taxon>
        <taxon>Chordata</taxon>
        <taxon>Craniata</taxon>
        <taxon>Vertebrata</taxon>
        <taxon>Euteleostomi</taxon>
        <taxon>Amphibia</taxon>
        <taxon>Batrachia</taxon>
        <taxon>Anura</taxon>
        <taxon>Pipoidea</taxon>
        <taxon>Pipidae</taxon>
        <taxon>Xenopodinae</taxon>
        <taxon>Xenopus</taxon>
        <taxon>Xenopus</taxon>
    </lineage>
</organism>
<feature type="compositionally biased region" description="Basic and acidic residues" evidence="1">
    <location>
        <begin position="339"/>
        <end position="364"/>
    </location>
</feature>
<dbReference type="Gene3D" id="2.60.40.10">
    <property type="entry name" value="Immunoglobulins"/>
    <property type="match status" value="1"/>
</dbReference>
<feature type="compositionally biased region" description="Basic and acidic residues" evidence="1">
    <location>
        <begin position="371"/>
        <end position="413"/>
    </location>
</feature>
<dbReference type="AlphaFoldDB" id="A0A8J1LVC7"/>
<dbReference type="GeneID" id="121398373"/>
<name>A0A8J1LVC7_XENLA</name>
<feature type="transmembrane region" description="Helical" evidence="2">
    <location>
        <begin position="240"/>
        <end position="267"/>
    </location>
</feature>
<dbReference type="KEGG" id="xla:121398373"/>
<dbReference type="SUPFAM" id="SSF48726">
    <property type="entry name" value="Immunoglobulin"/>
    <property type="match status" value="1"/>
</dbReference>
<gene>
    <name evidence="4" type="primary">LOC121398373</name>
</gene>
<evidence type="ECO:0000256" key="2">
    <source>
        <dbReference type="SAM" id="Phobius"/>
    </source>
</evidence>